<dbReference type="AlphaFoldDB" id="A0A1C3EJS7"/>
<dbReference type="EC" id="7.-.-.-" evidence="9"/>
<dbReference type="SMART" id="SM00900">
    <property type="entry name" value="FMN_bind"/>
    <property type="match status" value="1"/>
</dbReference>
<keyword evidence="9" id="KW-0997">Cell inner membrane</keyword>
<protein>
    <recommendedName>
        <fullName evidence="9">Ion-translocating oxidoreductase complex subunit G</fullName>
        <ecNumber evidence="9">7.-.-.-</ecNumber>
    </recommendedName>
    <alternativeName>
        <fullName evidence="9">Rnf electron transport complex subunit G</fullName>
    </alternativeName>
</protein>
<dbReference type="GO" id="GO:0022900">
    <property type="term" value="P:electron transport chain"/>
    <property type="evidence" value="ECO:0007669"/>
    <property type="project" value="UniProtKB-UniRule"/>
</dbReference>
<keyword evidence="3 9" id="KW-0285">Flavoprotein</keyword>
<accession>A0A1C3EJS7</accession>
<dbReference type="HAMAP" id="MF_00479">
    <property type="entry name" value="RsxG_RnfG"/>
    <property type="match status" value="1"/>
</dbReference>
<comment type="caution">
    <text evidence="12">The sequence shown here is derived from an EMBL/GenBank/DDBJ whole genome shotgun (WGS) entry which is preliminary data.</text>
</comment>
<keyword evidence="8 9" id="KW-1133">Transmembrane helix</keyword>
<keyword evidence="1 9" id="KW-0813">Transport</keyword>
<evidence type="ECO:0000256" key="9">
    <source>
        <dbReference type="HAMAP-Rule" id="MF_00479"/>
    </source>
</evidence>
<dbReference type="EMBL" id="LYBM01000015">
    <property type="protein sequence ID" value="ODA33484.1"/>
    <property type="molecule type" value="Genomic_DNA"/>
</dbReference>
<evidence type="ECO:0000256" key="2">
    <source>
        <dbReference type="ARBA" id="ARBA00022553"/>
    </source>
</evidence>
<feature type="modified residue" description="FMN phosphoryl threonine" evidence="9">
    <location>
        <position position="175"/>
    </location>
</feature>
<proteinExistence type="inferred from homology"/>
<evidence type="ECO:0000256" key="10">
    <source>
        <dbReference type="SAM" id="SignalP"/>
    </source>
</evidence>
<comment type="subunit">
    <text evidence="9">The complex is composed of six subunits: RnfA, RnfB, RnfC, RnfD, RnfE and RnfG.</text>
</comment>
<keyword evidence="13" id="KW-1185">Reference proteome</keyword>
<dbReference type="NCBIfam" id="NF002519">
    <property type="entry name" value="PRK01908.1"/>
    <property type="match status" value="1"/>
</dbReference>
<feature type="domain" description="FMN-binding" evidence="11">
    <location>
        <begin position="100"/>
        <end position="192"/>
    </location>
</feature>
<evidence type="ECO:0000256" key="7">
    <source>
        <dbReference type="ARBA" id="ARBA00022982"/>
    </source>
</evidence>
<evidence type="ECO:0000256" key="5">
    <source>
        <dbReference type="ARBA" id="ARBA00022692"/>
    </source>
</evidence>
<dbReference type="PIRSF" id="PIRSF006091">
    <property type="entry name" value="E_trnsport_RnfG"/>
    <property type="match status" value="1"/>
</dbReference>
<organism evidence="12 13">
    <name type="scientific">Veronia pacifica</name>
    <dbReference type="NCBI Taxonomy" id="1080227"/>
    <lineage>
        <taxon>Bacteria</taxon>
        <taxon>Pseudomonadati</taxon>
        <taxon>Pseudomonadota</taxon>
        <taxon>Gammaproteobacteria</taxon>
        <taxon>Vibrionales</taxon>
        <taxon>Vibrionaceae</taxon>
        <taxon>Veronia</taxon>
    </lineage>
</organism>
<keyword evidence="7 9" id="KW-0249">Electron transport</keyword>
<evidence type="ECO:0000256" key="8">
    <source>
        <dbReference type="ARBA" id="ARBA00022989"/>
    </source>
</evidence>
<keyword evidence="2 9" id="KW-0597">Phosphoprotein</keyword>
<feature type="signal peptide" evidence="10">
    <location>
        <begin position="1"/>
        <end position="24"/>
    </location>
</feature>
<keyword evidence="10" id="KW-0732">Signal</keyword>
<dbReference type="Pfam" id="PF04205">
    <property type="entry name" value="FMN_bind"/>
    <property type="match status" value="1"/>
</dbReference>
<reference evidence="12 13" key="1">
    <citation type="submission" date="2016-05" db="EMBL/GenBank/DDBJ databases">
        <title>Genomic Taxonomy of the Vibrionaceae.</title>
        <authorList>
            <person name="Gomez-Gil B."/>
            <person name="Enciso-Ibarra J."/>
        </authorList>
    </citation>
    <scope>NUCLEOTIDE SEQUENCE [LARGE SCALE GENOMIC DNA]</scope>
    <source>
        <strain evidence="12 13">CAIM 1920</strain>
    </source>
</reference>
<keyword evidence="9" id="KW-1003">Cell membrane</keyword>
<dbReference type="GO" id="GO:0009055">
    <property type="term" value="F:electron transfer activity"/>
    <property type="evidence" value="ECO:0007669"/>
    <property type="project" value="InterPro"/>
</dbReference>
<gene>
    <name evidence="9" type="primary">rnfG</name>
    <name evidence="12" type="ORF">A8L45_09715</name>
</gene>
<comment type="similarity">
    <text evidence="9">Belongs to the RnfG family.</text>
</comment>
<name>A0A1C3EJS7_9GAMM</name>
<dbReference type="STRING" id="1080227.A8L45_09715"/>
<evidence type="ECO:0000313" key="13">
    <source>
        <dbReference type="Proteomes" id="UP000094936"/>
    </source>
</evidence>
<dbReference type="NCBIfam" id="TIGR01947">
    <property type="entry name" value="rnfG"/>
    <property type="match status" value="1"/>
</dbReference>
<comment type="function">
    <text evidence="9">Part of a membrane-bound complex that couples electron transfer with translocation of ions across the membrane.</text>
</comment>
<dbReference type="PANTHER" id="PTHR36118:SF1">
    <property type="entry name" value="ION-TRANSLOCATING OXIDOREDUCTASE COMPLEX SUBUNIT G"/>
    <property type="match status" value="1"/>
</dbReference>
<evidence type="ECO:0000256" key="6">
    <source>
        <dbReference type="ARBA" id="ARBA00022967"/>
    </source>
</evidence>
<dbReference type="RefSeq" id="WP_068901697.1">
    <property type="nucleotide sequence ID" value="NZ_JBHUIF010000009.1"/>
</dbReference>
<evidence type="ECO:0000256" key="1">
    <source>
        <dbReference type="ARBA" id="ARBA00022448"/>
    </source>
</evidence>
<sequence length="210" mass="22606">MIKAMGKNGAILALAGLAATALVAVTDSFTSEKIAQQEQVHLLQQLNQVLPETSHDNSLANSCTMVTDPLLGGNEARPLYIARKGDKVSGMAVEAIAPDGYSGAIKILVAVDDKDTVTGVRVLKHNETPGLGDKIEANVSDWIYRFTGKRVLNGEDPSWRVKKDGGQFDQFTGATITPRAVVKASRNAAWFMISNRDKIVKQPLNCGENE</sequence>
<evidence type="ECO:0000256" key="3">
    <source>
        <dbReference type="ARBA" id="ARBA00022630"/>
    </source>
</evidence>
<feature type="chain" id="PRO_5008673148" description="Ion-translocating oxidoreductase complex subunit G" evidence="10">
    <location>
        <begin position="25"/>
        <end position="210"/>
    </location>
</feature>
<evidence type="ECO:0000256" key="4">
    <source>
        <dbReference type="ARBA" id="ARBA00022643"/>
    </source>
</evidence>
<evidence type="ECO:0000313" key="12">
    <source>
        <dbReference type="EMBL" id="ODA33484.1"/>
    </source>
</evidence>
<comment type="cofactor">
    <cofactor evidence="9">
        <name>FMN</name>
        <dbReference type="ChEBI" id="CHEBI:58210"/>
    </cofactor>
</comment>
<keyword evidence="9" id="KW-0472">Membrane</keyword>
<dbReference type="InterPro" id="IPR010209">
    <property type="entry name" value="Ion_transpt_RnfG/RsxG"/>
</dbReference>
<evidence type="ECO:0000259" key="11">
    <source>
        <dbReference type="SMART" id="SM00900"/>
    </source>
</evidence>
<dbReference type="OrthoDB" id="9784165at2"/>
<dbReference type="Proteomes" id="UP000094936">
    <property type="component" value="Unassembled WGS sequence"/>
</dbReference>
<keyword evidence="5 9" id="KW-0812">Transmembrane</keyword>
<dbReference type="GO" id="GO:0005886">
    <property type="term" value="C:plasma membrane"/>
    <property type="evidence" value="ECO:0007669"/>
    <property type="project" value="UniProtKB-SubCell"/>
</dbReference>
<dbReference type="GO" id="GO:0010181">
    <property type="term" value="F:FMN binding"/>
    <property type="evidence" value="ECO:0007669"/>
    <property type="project" value="InterPro"/>
</dbReference>
<dbReference type="PANTHER" id="PTHR36118">
    <property type="entry name" value="ION-TRANSLOCATING OXIDOREDUCTASE COMPLEX SUBUNIT G"/>
    <property type="match status" value="1"/>
</dbReference>
<comment type="subcellular location">
    <subcellularLocation>
        <location evidence="9">Cell inner membrane</location>
        <topology evidence="9">Single-pass membrane protein</topology>
    </subcellularLocation>
</comment>
<keyword evidence="6 9" id="KW-1278">Translocase</keyword>
<dbReference type="InterPro" id="IPR007329">
    <property type="entry name" value="FMN-bd"/>
</dbReference>
<keyword evidence="4 9" id="KW-0288">FMN</keyword>